<dbReference type="EMBL" id="CAADFQ010000035">
    <property type="protein sequence ID" value="VFK32599.1"/>
    <property type="molecule type" value="Genomic_DNA"/>
</dbReference>
<protein>
    <submittedName>
        <fullName evidence="1">Uncharacterized protein</fullName>
    </submittedName>
</protein>
<reference evidence="1" key="1">
    <citation type="submission" date="2019-02" db="EMBL/GenBank/DDBJ databases">
        <authorList>
            <person name="Gruber-Vodicka R. H."/>
            <person name="Seah K. B. B."/>
        </authorList>
    </citation>
    <scope>NUCLEOTIDE SEQUENCE</scope>
    <source>
        <strain evidence="1">BECK_BZ197</strain>
        <strain evidence="3">BECK_BZ198</strain>
        <strain evidence="2">BECK_BZ199</strain>
    </source>
</reference>
<dbReference type="AlphaFoldDB" id="A0A450WYU9"/>
<evidence type="ECO:0000313" key="3">
    <source>
        <dbReference type="EMBL" id="VFK75992.1"/>
    </source>
</evidence>
<evidence type="ECO:0000313" key="2">
    <source>
        <dbReference type="EMBL" id="VFK32599.1"/>
    </source>
</evidence>
<name>A0A450WYU9_9GAMM</name>
<dbReference type="EMBL" id="CAADGH010000038">
    <property type="protein sequence ID" value="VFK75992.1"/>
    <property type="molecule type" value="Genomic_DNA"/>
</dbReference>
<accession>A0A450WYU9</accession>
<proteinExistence type="predicted"/>
<evidence type="ECO:0000313" key="1">
    <source>
        <dbReference type="EMBL" id="VFK22198.1"/>
    </source>
</evidence>
<dbReference type="EMBL" id="CAADFO010000001">
    <property type="protein sequence ID" value="VFK22198.1"/>
    <property type="molecule type" value="Genomic_DNA"/>
</dbReference>
<gene>
    <name evidence="1" type="ORF">BECKMB1821G_GA0114241_100191</name>
    <name evidence="3" type="ORF">BECKMB1821H_GA0114242_103810</name>
    <name evidence="2" type="ORF">BECKMB1821I_GA0114274_103511</name>
</gene>
<organism evidence="1">
    <name type="scientific">Candidatus Kentrum sp. MB</name>
    <dbReference type="NCBI Taxonomy" id="2138164"/>
    <lineage>
        <taxon>Bacteria</taxon>
        <taxon>Pseudomonadati</taxon>
        <taxon>Pseudomonadota</taxon>
        <taxon>Gammaproteobacteria</taxon>
        <taxon>Candidatus Kentrum</taxon>
    </lineage>
</organism>
<sequence>MATPVFIYGEGCLTSVDIRGGLLLLDGFAYFLLCFTTESCVKNLRKSLASSSRGIFGSNGNDNLFHKK</sequence>